<dbReference type="GO" id="GO:0046872">
    <property type="term" value="F:metal ion binding"/>
    <property type="evidence" value="ECO:0007669"/>
    <property type="project" value="InterPro"/>
</dbReference>
<evidence type="ECO:0000259" key="2">
    <source>
        <dbReference type="PROSITE" id="PS50846"/>
    </source>
</evidence>
<dbReference type="PANTHER" id="PTHR47005:SF5">
    <property type="entry name" value="HEAVY METAL TRANSPORT_DETOXIFICATION SUPERFAMILY PROTEIN"/>
    <property type="match status" value="1"/>
</dbReference>
<comment type="caution">
    <text evidence="3">The sequence shown here is derived from an EMBL/GenBank/DDBJ whole genome shotgun (WGS) entry which is preliminary data.</text>
</comment>
<feature type="region of interest" description="Disordered" evidence="1">
    <location>
        <begin position="85"/>
        <end position="105"/>
    </location>
</feature>
<feature type="domain" description="HMA" evidence="2">
    <location>
        <begin position="14"/>
        <end position="78"/>
    </location>
</feature>
<dbReference type="SUPFAM" id="SSF55008">
    <property type="entry name" value="HMA, heavy metal-associated domain"/>
    <property type="match status" value="1"/>
</dbReference>
<dbReference type="PROSITE" id="PS50846">
    <property type="entry name" value="HMA_2"/>
    <property type="match status" value="1"/>
</dbReference>
<evidence type="ECO:0000256" key="1">
    <source>
        <dbReference type="SAM" id="MobiDB-lite"/>
    </source>
</evidence>
<dbReference type="EMBL" id="JBAMMX010000009">
    <property type="protein sequence ID" value="KAK6933452.1"/>
    <property type="molecule type" value="Genomic_DNA"/>
</dbReference>
<reference evidence="3 4" key="1">
    <citation type="submission" date="2023-12" db="EMBL/GenBank/DDBJ databases">
        <title>A high-quality genome assembly for Dillenia turbinata (Dilleniales).</title>
        <authorList>
            <person name="Chanderbali A."/>
        </authorList>
    </citation>
    <scope>NUCLEOTIDE SEQUENCE [LARGE SCALE GENOMIC DNA]</scope>
    <source>
        <strain evidence="3">LSX21</strain>
        <tissue evidence="3">Leaf</tissue>
    </source>
</reference>
<dbReference type="InterPro" id="IPR006121">
    <property type="entry name" value="HMA_dom"/>
</dbReference>
<sequence>MDCAFFLLILIKIDVEEILKVDLHCSKCYKKVKKVLCKFPEITDQVWDEKANTVTIKVSSCNPEKIRDKICCKGGKSIKCIKIVPPPPPTPPTKPPPSPPPKPETVHVSVSSVQVYLPIQPYPMGCSCIDCRYPYPAHRHHHVMTGIMCVIVVGGEAIVGQDALVKRILHHFTII</sequence>
<dbReference type="Pfam" id="PF00403">
    <property type="entry name" value="HMA"/>
    <property type="match status" value="1"/>
</dbReference>
<dbReference type="PANTHER" id="PTHR47005">
    <property type="entry name" value="HEAVY METAL TRANSPORT/DETOXIFICATION SUPERFAMILY PROTEIN"/>
    <property type="match status" value="1"/>
</dbReference>
<gene>
    <name evidence="3" type="ORF">RJ641_036346</name>
</gene>
<feature type="compositionally biased region" description="Pro residues" evidence="1">
    <location>
        <begin position="85"/>
        <end position="103"/>
    </location>
</feature>
<evidence type="ECO:0000313" key="3">
    <source>
        <dbReference type="EMBL" id="KAK6933452.1"/>
    </source>
</evidence>
<organism evidence="3 4">
    <name type="scientific">Dillenia turbinata</name>
    <dbReference type="NCBI Taxonomy" id="194707"/>
    <lineage>
        <taxon>Eukaryota</taxon>
        <taxon>Viridiplantae</taxon>
        <taxon>Streptophyta</taxon>
        <taxon>Embryophyta</taxon>
        <taxon>Tracheophyta</taxon>
        <taxon>Spermatophyta</taxon>
        <taxon>Magnoliopsida</taxon>
        <taxon>eudicotyledons</taxon>
        <taxon>Gunneridae</taxon>
        <taxon>Pentapetalae</taxon>
        <taxon>Dilleniales</taxon>
        <taxon>Dilleniaceae</taxon>
        <taxon>Dillenia</taxon>
    </lineage>
</organism>
<dbReference type="Gene3D" id="3.30.70.100">
    <property type="match status" value="1"/>
</dbReference>
<evidence type="ECO:0000313" key="4">
    <source>
        <dbReference type="Proteomes" id="UP001370490"/>
    </source>
</evidence>
<dbReference type="AlphaFoldDB" id="A0AAN8ZD59"/>
<accession>A0AAN8ZD59</accession>
<dbReference type="Proteomes" id="UP001370490">
    <property type="component" value="Unassembled WGS sequence"/>
</dbReference>
<protein>
    <submittedName>
        <fullName evidence="3">Heavy metal-associated domain, HMA</fullName>
    </submittedName>
</protein>
<dbReference type="InterPro" id="IPR036163">
    <property type="entry name" value="HMA_dom_sf"/>
</dbReference>
<keyword evidence="4" id="KW-1185">Reference proteome</keyword>
<proteinExistence type="predicted"/>
<name>A0AAN8ZD59_9MAGN</name>